<accession>A0ABW7N3L3</accession>
<dbReference type="Pfam" id="PF16324">
    <property type="entry name" value="DUF4960"/>
    <property type="match status" value="1"/>
</dbReference>
<reference evidence="3 4" key="1">
    <citation type="journal article" date="2013" name="Int. J. Syst. Evol. Microbiol.">
        <title>Marinoscillum luteum sp. nov., isolated from marine sediment.</title>
        <authorList>
            <person name="Cha I.T."/>
            <person name="Park S.J."/>
            <person name="Kim S.J."/>
            <person name="Kim J.G."/>
            <person name="Jung M.Y."/>
            <person name="Shin K.S."/>
            <person name="Kwon K.K."/>
            <person name="Yang S.H."/>
            <person name="Seo Y.S."/>
            <person name="Rhee S.K."/>
        </authorList>
    </citation>
    <scope>NUCLEOTIDE SEQUENCE [LARGE SCALE GENOMIC DNA]</scope>
    <source>
        <strain evidence="3 4">KCTC 23939</strain>
    </source>
</reference>
<protein>
    <submittedName>
        <fullName evidence="3">DUF4960 domain-containing protein</fullName>
    </submittedName>
</protein>
<feature type="signal peptide" evidence="1">
    <location>
        <begin position="1"/>
        <end position="19"/>
    </location>
</feature>
<dbReference type="RefSeq" id="WP_159584463.1">
    <property type="nucleotide sequence ID" value="NZ_JBIPKE010000009.1"/>
</dbReference>
<dbReference type="PROSITE" id="PS51257">
    <property type="entry name" value="PROKAR_LIPOPROTEIN"/>
    <property type="match status" value="1"/>
</dbReference>
<feature type="domain" description="DUF4960" evidence="2">
    <location>
        <begin position="125"/>
        <end position="417"/>
    </location>
</feature>
<evidence type="ECO:0000313" key="3">
    <source>
        <dbReference type="EMBL" id="MFH6982183.1"/>
    </source>
</evidence>
<keyword evidence="1" id="KW-0732">Signal</keyword>
<keyword evidence="4" id="KW-1185">Reference proteome</keyword>
<name>A0ABW7N3L3_9BACT</name>
<evidence type="ECO:0000256" key="1">
    <source>
        <dbReference type="SAM" id="SignalP"/>
    </source>
</evidence>
<dbReference type="InterPro" id="IPR032526">
    <property type="entry name" value="DUF4960"/>
</dbReference>
<feature type="chain" id="PRO_5045223385" evidence="1">
    <location>
        <begin position="20"/>
        <end position="420"/>
    </location>
</feature>
<evidence type="ECO:0000259" key="2">
    <source>
        <dbReference type="Pfam" id="PF16324"/>
    </source>
</evidence>
<organism evidence="3 4">
    <name type="scientific">Marinoscillum luteum</name>
    <dbReference type="NCBI Taxonomy" id="861051"/>
    <lineage>
        <taxon>Bacteria</taxon>
        <taxon>Pseudomonadati</taxon>
        <taxon>Bacteroidota</taxon>
        <taxon>Cytophagia</taxon>
        <taxon>Cytophagales</taxon>
        <taxon>Reichenbachiellaceae</taxon>
        <taxon>Marinoscillum</taxon>
    </lineage>
</organism>
<dbReference type="EMBL" id="JBIPKE010000009">
    <property type="protein sequence ID" value="MFH6982183.1"/>
    <property type="molecule type" value="Genomic_DNA"/>
</dbReference>
<comment type="caution">
    <text evidence="3">The sequence shown here is derived from an EMBL/GenBank/DDBJ whole genome shotgun (WGS) entry which is preliminary data.</text>
</comment>
<proteinExistence type="predicted"/>
<sequence>MKKSILFYAVMIIATVGFIACGDGGEDPAPSLEITSITATSADITRTGVVDAAAGTVIFQPFPPRTDISAVTIAVTLPEGVTVSPASGTAQDFSAGAVTYTISNGSEELSFEVSVTAEFAASIAFVGDANAPGSIKEKDMAAAYAYLSGEYGDDLEYIPFSSVNTDALQYIEVVVYYQDSDPGNNPGLLESIPASARAASVVDAFKAWHAAGGDFVLAGHGTQYLNQLGRIPDDAGKPYEENGWAPRIYGSGDGFENPDQWGINVNLNVNAIETVSSSDWDRSGHAILEGCTTSDIANPVDQTSYGHPAIPMIAAGYKEDHNSMWDINAAPITDHVDAFDKADKWEAAMEATLIGTWGHVVDLCCGAVVELHARASAPAEGSIIVIGAAAYEWEQNGADNAFMSNNAAMTVNSINYLIEK</sequence>
<dbReference type="Gene3D" id="2.60.40.2340">
    <property type="match status" value="1"/>
</dbReference>
<dbReference type="Proteomes" id="UP001610063">
    <property type="component" value="Unassembled WGS sequence"/>
</dbReference>
<gene>
    <name evidence="3" type="ORF">ACHKAR_01980</name>
</gene>
<evidence type="ECO:0000313" key="4">
    <source>
        <dbReference type="Proteomes" id="UP001610063"/>
    </source>
</evidence>